<dbReference type="AlphaFoldDB" id="J8ZSF3"/>
<name>J8ZSF3_EDHAE</name>
<reference evidence="2" key="2">
    <citation type="submission" date="2015-07" db="EMBL/GenBank/DDBJ databases">
        <title>Contrasting host-pathogen interactions and genome evolution in two generalist and specialist microsporidian pathogens of mosquitoes.</title>
        <authorList>
            <consortium name="The Broad Institute Genomics Platform"/>
            <consortium name="The Broad Institute Genome Sequencing Center for Infectious Disease"/>
            <person name="Cuomo C.A."/>
            <person name="Sanscrainte N.D."/>
            <person name="Goldberg J.M."/>
            <person name="Heiman D."/>
            <person name="Young S."/>
            <person name="Zeng Q."/>
            <person name="Becnel J.J."/>
            <person name="Birren B.W."/>
        </authorList>
    </citation>
    <scope>NUCLEOTIDE SEQUENCE [LARGE SCALE GENOMIC DNA]</scope>
    <source>
        <strain evidence="2">USNM 41457</strain>
    </source>
</reference>
<dbReference type="InParanoid" id="J8ZSF3"/>
<organism evidence="1 2">
    <name type="scientific">Edhazardia aedis (strain USNM 41457)</name>
    <name type="common">Microsporidian parasite</name>
    <dbReference type="NCBI Taxonomy" id="1003232"/>
    <lineage>
        <taxon>Eukaryota</taxon>
        <taxon>Fungi</taxon>
        <taxon>Fungi incertae sedis</taxon>
        <taxon>Microsporidia</taxon>
        <taxon>Edhazardia</taxon>
    </lineage>
</organism>
<keyword evidence="2" id="KW-1185">Reference proteome</keyword>
<evidence type="ECO:0000313" key="2">
    <source>
        <dbReference type="Proteomes" id="UP000003163"/>
    </source>
</evidence>
<sequence length="110" mass="12704">MENSELKLKLISILSRCTSIKLLNNCFSDEKVNNIKEQICDFFLNNVKKSDDFDLFLYDLGEAIQEIYDNNNVDIELSSCDSLGRTLIDIYEEDLRGSSELFTSLIQKYS</sequence>
<protein>
    <submittedName>
        <fullName evidence="1">Uncharacterized protein</fullName>
    </submittedName>
</protein>
<dbReference type="Proteomes" id="UP000003163">
    <property type="component" value="Unassembled WGS sequence"/>
</dbReference>
<dbReference type="HOGENOM" id="CLU_2171022_0_0_1"/>
<comment type="caution">
    <text evidence="1">The sequence shown here is derived from an EMBL/GenBank/DDBJ whole genome shotgun (WGS) entry which is preliminary data.</text>
</comment>
<dbReference type="EMBL" id="AFBI03000065">
    <property type="protein sequence ID" value="EJW02568.1"/>
    <property type="molecule type" value="Genomic_DNA"/>
</dbReference>
<accession>J8ZSF3</accession>
<proteinExistence type="predicted"/>
<reference evidence="1 2" key="1">
    <citation type="submission" date="2011-08" db="EMBL/GenBank/DDBJ databases">
        <authorList>
            <person name="Liu Z.J."/>
            <person name="Shi F.L."/>
            <person name="Lu J.Q."/>
            <person name="Li M."/>
            <person name="Wang Z.L."/>
        </authorList>
    </citation>
    <scope>NUCLEOTIDE SEQUENCE [LARGE SCALE GENOMIC DNA]</scope>
    <source>
        <strain evidence="1 2">USNM 41457</strain>
    </source>
</reference>
<gene>
    <name evidence="1" type="ORF">EDEG_03023</name>
</gene>
<dbReference type="VEuPathDB" id="MicrosporidiaDB:EDEG_03023"/>
<evidence type="ECO:0000313" key="1">
    <source>
        <dbReference type="EMBL" id="EJW02568.1"/>
    </source>
</evidence>